<dbReference type="PANTHER" id="PTHR21277:SF5">
    <property type="entry name" value="TRANSCRIPTIONAL ADAPTER 1"/>
    <property type="match status" value="1"/>
</dbReference>
<dbReference type="AlphaFoldDB" id="A0A8J4UUG4"/>
<keyword evidence="2" id="KW-0805">Transcription regulation</keyword>
<dbReference type="GO" id="GO:0003713">
    <property type="term" value="F:transcription coactivator activity"/>
    <property type="evidence" value="ECO:0007669"/>
    <property type="project" value="TreeGrafter"/>
</dbReference>
<evidence type="ECO:0000256" key="4">
    <source>
        <dbReference type="ARBA" id="ARBA00023242"/>
    </source>
</evidence>
<feature type="region of interest" description="Disordered" evidence="5">
    <location>
        <begin position="276"/>
        <end position="298"/>
    </location>
</feature>
<feature type="compositionally biased region" description="Low complexity" evidence="5">
    <location>
        <begin position="23"/>
        <end position="49"/>
    </location>
</feature>
<dbReference type="EMBL" id="AJWJ01000099">
    <property type="protein sequence ID" value="KAF2075451.1"/>
    <property type="molecule type" value="Genomic_DNA"/>
</dbReference>
<dbReference type="GO" id="GO:0006357">
    <property type="term" value="P:regulation of transcription by RNA polymerase II"/>
    <property type="evidence" value="ECO:0007669"/>
    <property type="project" value="TreeGrafter"/>
</dbReference>
<dbReference type="InterPro" id="IPR024738">
    <property type="entry name" value="Hfi1/Tada1"/>
</dbReference>
<evidence type="ECO:0000313" key="7">
    <source>
        <dbReference type="Proteomes" id="UP000695562"/>
    </source>
</evidence>
<organism evidence="6 7">
    <name type="scientific">Polysphondylium violaceum</name>
    <dbReference type="NCBI Taxonomy" id="133409"/>
    <lineage>
        <taxon>Eukaryota</taxon>
        <taxon>Amoebozoa</taxon>
        <taxon>Evosea</taxon>
        <taxon>Eumycetozoa</taxon>
        <taxon>Dictyostelia</taxon>
        <taxon>Dictyosteliales</taxon>
        <taxon>Dictyosteliaceae</taxon>
        <taxon>Polysphondylium</taxon>
    </lineage>
</organism>
<dbReference type="GO" id="GO:0005634">
    <property type="term" value="C:nucleus"/>
    <property type="evidence" value="ECO:0007669"/>
    <property type="project" value="UniProtKB-SubCell"/>
</dbReference>
<feature type="region of interest" description="Disordered" evidence="5">
    <location>
        <begin position="1"/>
        <end position="49"/>
    </location>
</feature>
<comment type="caution">
    <text evidence="6">The sequence shown here is derived from an EMBL/GenBank/DDBJ whole genome shotgun (WGS) entry which is preliminary data.</text>
</comment>
<name>A0A8J4UUG4_9MYCE</name>
<feature type="region of interest" description="Disordered" evidence="5">
    <location>
        <begin position="133"/>
        <end position="202"/>
    </location>
</feature>
<evidence type="ECO:0000313" key="6">
    <source>
        <dbReference type="EMBL" id="KAF2075451.1"/>
    </source>
</evidence>
<evidence type="ECO:0008006" key="8">
    <source>
        <dbReference type="Google" id="ProtNLM"/>
    </source>
</evidence>
<dbReference type="PANTHER" id="PTHR21277">
    <property type="entry name" value="TRANSCRIPTIONAL ADAPTER 1"/>
    <property type="match status" value="1"/>
</dbReference>
<feature type="compositionally biased region" description="Polar residues" evidence="5">
    <location>
        <begin position="189"/>
        <end position="200"/>
    </location>
</feature>
<sequence>MAVDSHSTSLNSSIGGVGGGSSSGSHTTTTTTTTSSSSQQPQQQQQPQQLNIPTLFGASVERIDLVPLKKQLELVLKENSEAYWDWIRKFFAAKLSKIELDYYVKLYISENNLHLHNSFFKAILQNALYAKTPPPINQENRLKRKSSSSSSSKTKDKSSSSSSKKADKKKEATEKGKAPPSKKLRPNKKPSSSSNLAQPLSASTAAATTVKSKHLYPKYSFYASEVKSLKSRMESIVEEQGLTGISKQSIIYMKFAIEQYLSNILSSTVPHFKSSLAISPPPPSATSPDNDDENISKLNQKLPPSHLLYQYDLDDIQVEDMNTNNNNSNNNDFIQQTEENALLHSISNNSNNDNNSSEHNTTTTTPSLDDIGQGEVMIGIETSAASTTPTITTATEETANCNNNNNNNNNNNLIDDSSTLHYNTLQTPNKPVNFSSIFDFNSFNQHQQIHTQLQQQHQQSKYIQSTNPLLTQKIVILSNTRRHIHI</sequence>
<evidence type="ECO:0000256" key="5">
    <source>
        <dbReference type="SAM" id="MobiDB-lite"/>
    </source>
</evidence>
<accession>A0A8J4UUG4</accession>
<keyword evidence="7" id="KW-1185">Reference proteome</keyword>
<evidence type="ECO:0000256" key="2">
    <source>
        <dbReference type="ARBA" id="ARBA00023015"/>
    </source>
</evidence>
<feature type="compositionally biased region" description="Low complexity" evidence="5">
    <location>
        <begin position="345"/>
        <end position="365"/>
    </location>
</feature>
<keyword evidence="4" id="KW-0539">Nucleus</keyword>
<protein>
    <recommendedName>
        <fullName evidence="8">Transcriptional regulator of RNA polII, SAGA, subunit-domain-containing protein</fullName>
    </recommendedName>
</protein>
<gene>
    <name evidence="6" type="ORF">CYY_003232</name>
</gene>
<keyword evidence="3" id="KW-0804">Transcription</keyword>
<dbReference type="Proteomes" id="UP000695562">
    <property type="component" value="Unassembled WGS sequence"/>
</dbReference>
<dbReference type="Pfam" id="PF12767">
    <property type="entry name" value="SAGA-Tad1"/>
    <property type="match status" value="1"/>
</dbReference>
<feature type="compositionally biased region" description="Polar residues" evidence="5">
    <location>
        <begin position="1"/>
        <end position="11"/>
    </location>
</feature>
<dbReference type="OrthoDB" id="10264870at2759"/>
<comment type="subcellular location">
    <subcellularLocation>
        <location evidence="1">Nucleus</location>
    </subcellularLocation>
</comment>
<reference evidence="6" key="1">
    <citation type="submission" date="2020-01" db="EMBL/GenBank/DDBJ databases">
        <title>Development of genomics and gene disruption for Polysphondylium violaceum indicates a role for the polyketide synthase stlB in stalk morphogenesis.</title>
        <authorList>
            <person name="Narita B."/>
            <person name="Kawabe Y."/>
            <person name="Kin K."/>
            <person name="Saito T."/>
            <person name="Gibbs R."/>
            <person name="Kuspa A."/>
            <person name="Muzny D."/>
            <person name="Queller D."/>
            <person name="Richards S."/>
            <person name="Strassman J."/>
            <person name="Sucgang R."/>
            <person name="Worley K."/>
            <person name="Schaap P."/>
        </authorList>
    </citation>
    <scope>NUCLEOTIDE SEQUENCE</scope>
    <source>
        <strain evidence="6">QSvi11</strain>
    </source>
</reference>
<evidence type="ECO:0000256" key="3">
    <source>
        <dbReference type="ARBA" id="ARBA00023163"/>
    </source>
</evidence>
<proteinExistence type="predicted"/>
<feature type="compositionally biased region" description="Basic and acidic residues" evidence="5">
    <location>
        <begin position="153"/>
        <end position="177"/>
    </location>
</feature>
<feature type="region of interest" description="Disordered" evidence="5">
    <location>
        <begin position="345"/>
        <end position="371"/>
    </location>
</feature>
<evidence type="ECO:0000256" key="1">
    <source>
        <dbReference type="ARBA" id="ARBA00004123"/>
    </source>
</evidence>
<dbReference type="GO" id="GO:0000124">
    <property type="term" value="C:SAGA complex"/>
    <property type="evidence" value="ECO:0007669"/>
    <property type="project" value="TreeGrafter"/>
</dbReference>